<feature type="chain" id="PRO_5039440555" description="DUF885 domain-containing protein" evidence="1">
    <location>
        <begin position="21"/>
        <end position="588"/>
    </location>
</feature>
<dbReference type="PANTHER" id="PTHR33361:SF2">
    <property type="entry name" value="DUF885 DOMAIN-CONTAINING PROTEIN"/>
    <property type="match status" value="1"/>
</dbReference>
<dbReference type="InterPro" id="IPR010281">
    <property type="entry name" value="DUF885"/>
</dbReference>
<dbReference type="EMBL" id="JQIF01000105">
    <property type="protein sequence ID" value="KGJ51615.1"/>
    <property type="molecule type" value="Genomic_DNA"/>
</dbReference>
<accession>A0A099I1M1</accession>
<dbReference type="RefSeq" id="WP_044907559.1">
    <property type="nucleotide sequence ID" value="NZ_JQIF01000105.1"/>
</dbReference>
<protein>
    <recommendedName>
        <fullName evidence="4">DUF885 domain-containing protein</fullName>
    </recommendedName>
</protein>
<feature type="signal peptide" evidence="1">
    <location>
        <begin position="1"/>
        <end position="20"/>
    </location>
</feature>
<dbReference type="Pfam" id="PF05960">
    <property type="entry name" value="DUF885"/>
    <property type="match status" value="1"/>
</dbReference>
<evidence type="ECO:0000313" key="2">
    <source>
        <dbReference type="EMBL" id="KGJ51615.1"/>
    </source>
</evidence>
<dbReference type="Proteomes" id="UP000030008">
    <property type="component" value="Unassembled WGS sequence"/>
</dbReference>
<dbReference type="PANTHER" id="PTHR33361">
    <property type="entry name" value="GLR0591 PROTEIN"/>
    <property type="match status" value="1"/>
</dbReference>
<evidence type="ECO:0000313" key="3">
    <source>
        <dbReference type="Proteomes" id="UP000030008"/>
    </source>
</evidence>
<name>A0A099I1M1_CLOIN</name>
<organism evidence="2 3">
    <name type="scientific">Clostridium innocuum</name>
    <dbReference type="NCBI Taxonomy" id="1522"/>
    <lineage>
        <taxon>Bacteria</taxon>
        <taxon>Bacillati</taxon>
        <taxon>Bacillota</taxon>
        <taxon>Clostridia</taxon>
        <taxon>Eubacteriales</taxon>
        <taxon>Clostridiaceae</taxon>
        <taxon>Clostridium</taxon>
    </lineage>
</organism>
<reference evidence="2 3" key="1">
    <citation type="submission" date="2014-08" db="EMBL/GenBank/DDBJ databases">
        <title>Clostridium innocuum, an unnegligible vancomycin-resistant pathogen causing extra-intestinal infections.</title>
        <authorList>
            <person name="Feng Y."/>
            <person name="Chiu C.-H."/>
        </authorList>
    </citation>
    <scope>NUCLEOTIDE SEQUENCE [LARGE SCALE GENOMIC DNA]</scope>
    <source>
        <strain evidence="2 3">AN88</strain>
    </source>
</reference>
<gene>
    <name evidence="2" type="ORF">CIAN88_19475</name>
</gene>
<evidence type="ECO:0008006" key="4">
    <source>
        <dbReference type="Google" id="ProtNLM"/>
    </source>
</evidence>
<evidence type="ECO:0000256" key="1">
    <source>
        <dbReference type="SAM" id="SignalP"/>
    </source>
</evidence>
<keyword evidence="1" id="KW-0732">Signal</keyword>
<dbReference type="PROSITE" id="PS51257">
    <property type="entry name" value="PROKAR_LIPOPROTEIN"/>
    <property type="match status" value="1"/>
</dbReference>
<sequence length="588" mass="67266">MNVKKITLLMLSAVMAFSFTGCSKKDSGEEQKKFDEFMKQEFVESMEQSYPNTHIILENPKDYGVDTSKTKVQIDKELNETTMKENKELNEKSAKAFKEFDRDTLSDEQKETYDIYSYMLDYTTEMNDSKFDYMSMPLESMTGMHTQLPTLFSDWTLRNEQDVKDVITLMKSVRPYMDSILAYTKKQEEKGTLMLDIKSVKEYCEKVVKEDVNSSVLTGLNESIDNLKLGDDKTKQYKAELKKAFQEYFLPAYSDIIKTMKELDSSKNNTLGLSHMKNGKEYYELLFKQATGTDKSIEDIKKELNSMSRSSLLAVQSVISKNKNLYDEYVNGKIKTKYKDFESMLKDLDKDIKDDFPSVGTLNYRIRPIGEDLASGGVAAYFNIPALDGTTPKQIRVNMLEDALNVQSLETFSTVAHEGIPGHMYQIAYAYKNVKDPWRNSMASFLGYTEGYATYTELYALKYLDGVSADAVKLQQNMVVYQDCLIALADIGIHYEGWTKEDLSNFLEENGLGVSDVSDFYNQLQANPTAFLSYYVGYVQIANLKKDAQDELKDKFNDRDFHEAILKSGAAPFHVVEENVKDYIESAK</sequence>
<comment type="caution">
    <text evidence="2">The sequence shown here is derived from an EMBL/GenBank/DDBJ whole genome shotgun (WGS) entry which is preliminary data.</text>
</comment>
<proteinExistence type="predicted"/>
<dbReference type="AlphaFoldDB" id="A0A099I1M1"/>